<dbReference type="Proteomes" id="UP000660262">
    <property type="component" value="Unassembled WGS sequence"/>
</dbReference>
<evidence type="ECO:0000313" key="2">
    <source>
        <dbReference type="EMBL" id="GHP06215.1"/>
    </source>
</evidence>
<dbReference type="SUPFAM" id="SSF141000">
    <property type="entry name" value="Glu-tRNAGln amidotransferase C subunit"/>
    <property type="match status" value="1"/>
</dbReference>
<organism evidence="2 3">
    <name type="scientific">Pycnococcus provasolii</name>
    <dbReference type="NCBI Taxonomy" id="41880"/>
    <lineage>
        <taxon>Eukaryota</taxon>
        <taxon>Viridiplantae</taxon>
        <taxon>Chlorophyta</taxon>
        <taxon>Pseudoscourfieldiophyceae</taxon>
        <taxon>Pseudoscourfieldiales</taxon>
        <taxon>Pycnococcaceae</taxon>
        <taxon>Pycnococcus</taxon>
    </lineage>
</organism>
<proteinExistence type="predicted"/>
<dbReference type="OrthoDB" id="2020502at2759"/>
<evidence type="ECO:0008006" key="4">
    <source>
        <dbReference type="Google" id="ProtNLM"/>
    </source>
</evidence>
<gene>
    <name evidence="2" type="ORF">PPROV_000496200</name>
</gene>
<keyword evidence="3" id="KW-1185">Reference proteome</keyword>
<reference evidence="2" key="1">
    <citation type="submission" date="2020-10" db="EMBL/GenBank/DDBJ databases">
        <title>Unveiling of a novel bifunctional photoreceptor, Dualchrome1, isolated from a cosmopolitan green alga.</title>
        <authorList>
            <person name="Suzuki S."/>
            <person name="Kawachi M."/>
        </authorList>
    </citation>
    <scope>NUCLEOTIDE SEQUENCE</scope>
    <source>
        <strain evidence="2">NIES 2893</strain>
    </source>
</reference>
<dbReference type="InterPro" id="IPR036113">
    <property type="entry name" value="Asp/Glu-ADT_sf_sub_c"/>
</dbReference>
<feature type="chain" id="PRO_5032532314" description="Glutamyl-tRNA(Gln) amidotransferase subunit C, chloroplastic/mitochondrial" evidence="1">
    <location>
        <begin position="26"/>
        <end position="237"/>
    </location>
</feature>
<name>A0A830HH76_9CHLO</name>
<evidence type="ECO:0000313" key="3">
    <source>
        <dbReference type="Proteomes" id="UP000660262"/>
    </source>
</evidence>
<dbReference type="EMBL" id="BNJQ01000012">
    <property type="protein sequence ID" value="GHP06215.1"/>
    <property type="molecule type" value="Genomic_DNA"/>
</dbReference>
<evidence type="ECO:0000256" key="1">
    <source>
        <dbReference type="SAM" id="SignalP"/>
    </source>
</evidence>
<dbReference type="GO" id="GO:0006450">
    <property type="term" value="P:regulation of translational fidelity"/>
    <property type="evidence" value="ECO:0007669"/>
    <property type="project" value="InterPro"/>
</dbReference>
<feature type="signal peptide" evidence="1">
    <location>
        <begin position="1"/>
        <end position="25"/>
    </location>
</feature>
<dbReference type="AlphaFoldDB" id="A0A830HH76"/>
<accession>A0A830HH76</accession>
<comment type="caution">
    <text evidence="2">The sequence shown here is derived from an EMBL/GenBank/DDBJ whole genome shotgun (WGS) entry which is preliminary data.</text>
</comment>
<keyword evidence="1" id="KW-0732">Signal</keyword>
<sequence>MRTPLKTAWMVPLFLCSFLCRSALPVGKNVVHSVLLLWITSCFPEVRFRSTQTGLVSSKMAPALSQHVVFSGVHGRASLHPSSSASSSLCLSRKQPASVRSRRESRCVQAAATASGSSSLEPPDVPKLARMASLHLDDGDVPAYQAQVEKAIGFLGELLAVDVDGVVPTTAVSFDDASRQMGEGVVDKTQGVLSISRDDADVRDTQGHQDITRRCLDSFPEKNQTTNELKVPFVQKK</sequence>
<protein>
    <recommendedName>
        <fullName evidence="4">Glutamyl-tRNA(Gln) amidotransferase subunit C, chloroplastic/mitochondrial</fullName>
    </recommendedName>
</protein>